<dbReference type="GO" id="GO:0004721">
    <property type="term" value="F:phosphoprotein phosphatase activity"/>
    <property type="evidence" value="ECO:0007669"/>
    <property type="project" value="InterPro"/>
</dbReference>
<evidence type="ECO:0000313" key="1">
    <source>
        <dbReference type="EMBL" id="RII42035.1"/>
    </source>
</evidence>
<dbReference type="SUPFAM" id="SSF52799">
    <property type="entry name" value="(Phosphotyrosine protein) phosphatases II"/>
    <property type="match status" value="1"/>
</dbReference>
<dbReference type="AlphaFoldDB" id="A0A399J8Z5"/>
<dbReference type="InterPro" id="IPR029021">
    <property type="entry name" value="Prot-tyrosine_phosphatase-like"/>
</dbReference>
<reference evidence="1 2" key="1">
    <citation type="submission" date="2018-07" db="EMBL/GenBank/DDBJ databases">
        <title>Arthrobacter sp. nov., isolated from raw cow's milk with high bacterial count.</title>
        <authorList>
            <person name="Hahne J."/>
            <person name="Isele D."/>
            <person name="Lipski A."/>
        </authorList>
    </citation>
    <scope>NUCLEOTIDE SEQUENCE [LARGE SCALE GENOMIC DNA]</scope>
    <source>
        <strain evidence="1 2">JZ R-35</strain>
    </source>
</reference>
<sequence>MNATLAASPLANLRSLAGIPTAHEPVREHALWRADDVTVAPLAQIAGLREAGLSTIVDLRSAQEVEATGPGHDAVLGLARHHLPLSDASADPASVARSFREISTAQEVGGWYAASIRGYAGALVGILRVIAEAPGGTLFHCAAGKDRTGMTAAAVLSLLGTPEEEIVADYALTHANMPSIMGRWGSGPVSPGVDRSLIPPADHPLMGAHPEAMAATLSALDGAPGLVRLLRSAGLDGALEGALVERLVGR</sequence>
<dbReference type="Pfam" id="PF13350">
    <property type="entry name" value="Y_phosphatase3"/>
    <property type="match status" value="1"/>
</dbReference>
<dbReference type="PROSITE" id="PS00383">
    <property type="entry name" value="TYR_PHOSPHATASE_1"/>
    <property type="match status" value="1"/>
</dbReference>
<comment type="caution">
    <text evidence="1">The sequence shown here is derived from an EMBL/GenBank/DDBJ whole genome shotgun (WGS) entry which is preliminary data.</text>
</comment>
<protein>
    <submittedName>
        <fullName evidence="1">Protein-tyrosine-phosphatase</fullName>
    </submittedName>
</protein>
<dbReference type="Proteomes" id="UP000265419">
    <property type="component" value="Unassembled WGS sequence"/>
</dbReference>
<accession>A0A399J8Z5</accession>
<evidence type="ECO:0000313" key="2">
    <source>
        <dbReference type="Proteomes" id="UP000265419"/>
    </source>
</evidence>
<proteinExistence type="predicted"/>
<dbReference type="InterPro" id="IPR026893">
    <property type="entry name" value="Tyr/Ser_Pase_IphP-type"/>
</dbReference>
<keyword evidence="2" id="KW-1185">Reference proteome</keyword>
<dbReference type="RefSeq" id="WP_119424928.1">
    <property type="nucleotide sequence ID" value="NZ_QQXK01000017.1"/>
</dbReference>
<dbReference type="InterPro" id="IPR016130">
    <property type="entry name" value="Tyr_Pase_AS"/>
</dbReference>
<organism evidence="1 2">
    <name type="scientific">Galactobacter valiniphilus</name>
    <dbReference type="NCBI Taxonomy" id="2676122"/>
    <lineage>
        <taxon>Bacteria</taxon>
        <taxon>Bacillati</taxon>
        <taxon>Actinomycetota</taxon>
        <taxon>Actinomycetes</taxon>
        <taxon>Micrococcales</taxon>
        <taxon>Micrococcaceae</taxon>
        <taxon>Galactobacter</taxon>
    </lineage>
</organism>
<name>A0A399J8Z5_9MICC</name>
<gene>
    <name evidence="1" type="ORF">DWB68_09650</name>
</gene>
<dbReference type="EMBL" id="QQXK01000017">
    <property type="protein sequence ID" value="RII42035.1"/>
    <property type="molecule type" value="Genomic_DNA"/>
</dbReference>
<dbReference type="Gene3D" id="3.90.190.10">
    <property type="entry name" value="Protein tyrosine phosphatase superfamily"/>
    <property type="match status" value="1"/>
</dbReference>